<gene>
    <name evidence="1" type="ORF">N0B31_05790</name>
</gene>
<keyword evidence="2" id="KW-1185">Reference proteome</keyword>
<dbReference type="AlphaFoldDB" id="A0A9E7R5F8"/>
<dbReference type="PANTHER" id="PTHR35902:SF6">
    <property type="entry name" value="CONSERVED WITHIN P. AEROPHILUM"/>
    <property type="match status" value="1"/>
</dbReference>
<dbReference type="InterPro" id="IPR013783">
    <property type="entry name" value="Ig-like_fold"/>
</dbReference>
<proteinExistence type="predicted"/>
<sequence>MGRGFSVVLALVVLCSAFAGVGFVAGTTPLNAAVTNVTVTPDPAVPGERLVAEVTIENFASSSEAYRIDAVAIRNAGGRLDELSRVEDPGVISPGGSLTVPFGLRFRDPGEKTFRVVVYGEGQQTEDDLQLTYPLRVSVTDATPKVEVDLRRPVAGVTTNATVTLANGVDRELRNVEVRLDGDVTVERPRRVRSTLAAGETTTFGFEVTPETAGETDLDATVEYTLAGGPTRTVNASTTVTTRELDDRVRLRGNVSGGQVLVTATNLGNVAVEKLVLDASGDGASVGERVVSTLATGESRTVALPVESLDAPDGVATVSVAGTYEVADQPREVDGDTVVLRRAVALNATAADGGVSVQVSNLGSVSVERVVVRGSAPDAMVGQAVVPTLAPGGSATVTLPVSGLRRSADVSVTGR</sequence>
<dbReference type="RefSeq" id="WP_260594907.1">
    <property type="nucleotide sequence ID" value="NZ_CP104003.1"/>
</dbReference>
<dbReference type="Gene3D" id="2.60.40.10">
    <property type="entry name" value="Immunoglobulins"/>
    <property type="match status" value="1"/>
</dbReference>
<dbReference type="SUPFAM" id="SSF49309">
    <property type="entry name" value="Transglutaminase, two C-terminal domains"/>
    <property type="match status" value="1"/>
</dbReference>
<organism evidence="1 2">
    <name type="scientific">Salinirubellus salinus</name>
    <dbReference type="NCBI Taxonomy" id="1364945"/>
    <lineage>
        <taxon>Archaea</taxon>
        <taxon>Methanobacteriati</taxon>
        <taxon>Methanobacteriota</taxon>
        <taxon>Stenosarchaea group</taxon>
        <taxon>Halobacteria</taxon>
        <taxon>Halobacteriales</taxon>
        <taxon>Natronomonadaceae</taxon>
        <taxon>Salinirubellus</taxon>
    </lineage>
</organism>
<dbReference type="KEGG" id="ssai:N0B31_05790"/>
<name>A0A9E7R5F8_9EURY</name>
<dbReference type="InterPro" id="IPR036238">
    <property type="entry name" value="Transglutaminase_C_sf"/>
</dbReference>
<protein>
    <recommendedName>
        <fullName evidence="3">CARDB domain-containing protein</fullName>
    </recommendedName>
</protein>
<evidence type="ECO:0000313" key="1">
    <source>
        <dbReference type="EMBL" id="UWM55796.1"/>
    </source>
</evidence>
<dbReference type="GO" id="GO:0003810">
    <property type="term" value="F:protein-glutamine gamma-glutamyltransferase activity"/>
    <property type="evidence" value="ECO:0007669"/>
    <property type="project" value="InterPro"/>
</dbReference>
<evidence type="ECO:0000313" key="2">
    <source>
        <dbReference type="Proteomes" id="UP001057580"/>
    </source>
</evidence>
<evidence type="ECO:0008006" key="3">
    <source>
        <dbReference type="Google" id="ProtNLM"/>
    </source>
</evidence>
<dbReference type="EMBL" id="CP104003">
    <property type="protein sequence ID" value="UWM55796.1"/>
    <property type="molecule type" value="Genomic_DNA"/>
</dbReference>
<reference evidence="1" key="1">
    <citation type="submission" date="2022-09" db="EMBL/GenBank/DDBJ databases">
        <title>Diverse halophilic archaea isolated from saline environments.</title>
        <authorList>
            <person name="Cui H.-L."/>
        </authorList>
    </citation>
    <scope>NUCLEOTIDE SEQUENCE</scope>
    <source>
        <strain evidence="1">ZS-35-S2</strain>
    </source>
</reference>
<dbReference type="GeneID" id="74941914"/>
<dbReference type="Proteomes" id="UP001057580">
    <property type="component" value="Chromosome"/>
</dbReference>
<dbReference type="PANTHER" id="PTHR35902">
    <property type="entry name" value="S-LAYER DOMAIN-LIKE PROTEIN-RELATED"/>
    <property type="match status" value="1"/>
</dbReference>
<accession>A0A9E7R5F8</accession>